<gene>
    <name evidence="2" type="ORF">ACJDUH_00705</name>
</gene>
<feature type="transmembrane region" description="Helical" evidence="1">
    <location>
        <begin position="204"/>
        <end position="223"/>
    </location>
</feature>
<keyword evidence="3" id="KW-1185">Reference proteome</keyword>
<reference evidence="2 3" key="1">
    <citation type="submission" date="2024-11" db="EMBL/GenBank/DDBJ databases">
        <authorList>
            <person name="Heng Y.C."/>
            <person name="Lim A.C.H."/>
            <person name="Lee J.K.Y."/>
            <person name="Kittelmann S."/>
        </authorList>
    </citation>
    <scope>NUCLEOTIDE SEQUENCE [LARGE SCALE GENOMIC DNA]</scope>
    <source>
        <strain evidence="2 3">WILCCON 0202</strain>
    </source>
</reference>
<keyword evidence="1" id="KW-0812">Transmembrane</keyword>
<name>A0ABW8TMC8_9CLOT</name>
<keyword evidence="1" id="KW-0472">Membrane</keyword>
<evidence type="ECO:0000313" key="3">
    <source>
        <dbReference type="Proteomes" id="UP001623661"/>
    </source>
</evidence>
<dbReference type="PANTHER" id="PTHR36833:SF1">
    <property type="entry name" value="INTEGRAL MEMBRANE TRANSPORT PROTEIN"/>
    <property type="match status" value="1"/>
</dbReference>
<feature type="transmembrane region" description="Helical" evidence="1">
    <location>
        <begin position="26"/>
        <end position="48"/>
    </location>
</feature>
<evidence type="ECO:0000256" key="1">
    <source>
        <dbReference type="SAM" id="Phobius"/>
    </source>
</evidence>
<proteinExistence type="predicted"/>
<dbReference type="RefSeq" id="WP_406763231.1">
    <property type="nucleotide sequence ID" value="NZ_JBJHZY010000001.1"/>
</dbReference>
<dbReference type="EMBL" id="JBJHZY010000001">
    <property type="protein sequence ID" value="MFL0266600.1"/>
    <property type="molecule type" value="Genomic_DNA"/>
</dbReference>
<feature type="transmembrane region" description="Helical" evidence="1">
    <location>
        <begin position="139"/>
        <end position="159"/>
    </location>
</feature>
<feature type="transmembrane region" description="Helical" evidence="1">
    <location>
        <begin position="165"/>
        <end position="183"/>
    </location>
</feature>
<protein>
    <submittedName>
        <fullName evidence="2">ABC transporter permease</fullName>
    </submittedName>
</protein>
<dbReference type="Proteomes" id="UP001623661">
    <property type="component" value="Unassembled WGS sequence"/>
</dbReference>
<keyword evidence="1" id="KW-1133">Transmembrane helix</keyword>
<dbReference type="PANTHER" id="PTHR36833">
    <property type="entry name" value="SLR0610 PROTEIN-RELATED"/>
    <property type="match status" value="1"/>
</dbReference>
<feature type="transmembrane region" description="Helical" evidence="1">
    <location>
        <begin position="229"/>
        <end position="248"/>
    </location>
</feature>
<dbReference type="Pfam" id="PF06182">
    <property type="entry name" value="ABC2_membrane_6"/>
    <property type="match status" value="1"/>
</dbReference>
<organism evidence="2 3">
    <name type="scientific">Candidatus Clostridium radicumherbarum</name>
    <dbReference type="NCBI Taxonomy" id="3381662"/>
    <lineage>
        <taxon>Bacteria</taxon>
        <taxon>Bacillati</taxon>
        <taxon>Bacillota</taxon>
        <taxon>Clostridia</taxon>
        <taxon>Eubacteriales</taxon>
        <taxon>Clostridiaceae</taxon>
        <taxon>Clostridium</taxon>
    </lineage>
</organism>
<sequence length="263" mass="30202">MRKYFRLYIKFLSQYLKSLMEYKADFFIGLFGFVVIQATGIAFLYLVFQRIPSLNGWTFDEILFIYGFAQLPRGLDHLFTDNLWLLAGRIIVRGEFDRYLLRPINPLFHLIAERFQPDAFGELAVGVALIITSISKLKLSFSFIDIMIFIIVVICGSIIYTSIKLFFASFAFWLKFSQSILFMNYMLSDFTKYPLSIYSKWIRIILTFIVPFAFTAFFPAGYFVGKIDIYTAVGGTALAALVSFIIAYSTWSLGIRAYESAGS</sequence>
<comment type="caution">
    <text evidence="2">The sequence shown here is derived from an EMBL/GenBank/DDBJ whole genome shotgun (WGS) entry which is preliminary data.</text>
</comment>
<evidence type="ECO:0000313" key="2">
    <source>
        <dbReference type="EMBL" id="MFL0266600.1"/>
    </source>
</evidence>
<accession>A0ABW8TMC8</accession>
<dbReference type="InterPro" id="IPR010390">
    <property type="entry name" value="ABC-2_transporter-like"/>
</dbReference>